<reference evidence="1" key="2">
    <citation type="submission" date="2015-03" db="EMBL/GenBank/DDBJ databases">
        <authorList>
            <person name="Chow C.-E.T."/>
            <person name="Winget D.M."/>
            <person name="White R.A.III."/>
            <person name="Hallam S.J."/>
            <person name="Suttle C.A."/>
        </authorList>
    </citation>
    <scope>NUCLEOTIDE SEQUENCE</scope>
    <source>
        <strain evidence="1">Anoxic2_4</strain>
    </source>
</reference>
<dbReference type="EMBL" id="KR029588">
    <property type="protein sequence ID" value="AKH47050.1"/>
    <property type="molecule type" value="Genomic_DNA"/>
</dbReference>
<reference evidence="1" key="1">
    <citation type="journal article" date="2015" name="Front. Microbiol.">
        <title>Combining genomic sequencing methods to explore viral diversity and reveal potential virus-host interactions.</title>
        <authorList>
            <person name="Chow C.E."/>
            <person name="Winget D.M."/>
            <person name="White R.A.III."/>
            <person name="Hallam S.J."/>
            <person name="Suttle C.A."/>
        </authorList>
    </citation>
    <scope>NUCLEOTIDE SEQUENCE</scope>
    <source>
        <strain evidence="1">Anoxic2_4</strain>
    </source>
</reference>
<dbReference type="PROSITE" id="PS01156">
    <property type="entry name" value="TONB_DEPENDENT_REC_2"/>
    <property type="match status" value="1"/>
</dbReference>
<organism evidence="1">
    <name type="scientific">uncultured marine virus</name>
    <dbReference type="NCBI Taxonomy" id="186617"/>
    <lineage>
        <taxon>Viruses</taxon>
        <taxon>environmental samples</taxon>
    </lineage>
</organism>
<dbReference type="InterPro" id="IPR010917">
    <property type="entry name" value="TonB_rcpt_CS"/>
</dbReference>
<proteinExistence type="predicted"/>
<accession>A0A0F7L544</accession>
<name>A0A0F7L544_9VIRU</name>
<sequence length="49" mass="5765">MRCICCLIGLLYKSFQILGLFSKTNLILPSCTLFSTLPRGWMFQLYWPF</sequence>
<evidence type="ECO:0000313" key="1">
    <source>
        <dbReference type="EMBL" id="AKH47050.1"/>
    </source>
</evidence>
<protein>
    <submittedName>
        <fullName evidence="1">Uncharacterized protein</fullName>
    </submittedName>
</protein>